<dbReference type="PROSITE" id="PS00211">
    <property type="entry name" value="ABC_TRANSPORTER_1"/>
    <property type="match status" value="1"/>
</dbReference>
<keyword evidence="2" id="KW-0813">Transport</keyword>
<evidence type="ECO:0000256" key="4">
    <source>
        <dbReference type="ARBA" id="ARBA00022741"/>
    </source>
</evidence>
<feature type="domain" description="ABC transporter" evidence="11">
    <location>
        <begin position="8"/>
        <end position="238"/>
    </location>
</feature>
<evidence type="ECO:0000256" key="6">
    <source>
        <dbReference type="ARBA" id="ARBA00022967"/>
    </source>
</evidence>
<evidence type="ECO:0000256" key="2">
    <source>
        <dbReference type="ARBA" id="ARBA00022448"/>
    </source>
</evidence>
<keyword evidence="8" id="KW-0046">Antibiotic resistance</keyword>
<organism evidence="12 13">
    <name type="scientific">Nocardiopsis composta</name>
    <dbReference type="NCBI Taxonomy" id="157465"/>
    <lineage>
        <taxon>Bacteria</taxon>
        <taxon>Bacillati</taxon>
        <taxon>Actinomycetota</taxon>
        <taxon>Actinomycetes</taxon>
        <taxon>Streptosporangiales</taxon>
        <taxon>Nocardiopsidaceae</taxon>
        <taxon>Nocardiopsis</taxon>
    </lineage>
</organism>
<comment type="caution">
    <text evidence="12">The sequence shown here is derived from an EMBL/GenBank/DDBJ whole genome shotgun (WGS) entry which is preliminary data.</text>
</comment>
<gene>
    <name evidence="12" type="ORF">HDA36_001730</name>
</gene>
<keyword evidence="7" id="KW-0472">Membrane</keyword>
<dbReference type="RefSeq" id="WP_184391327.1">
    <property type="nucleotide sequence ID" value="NZ_BAAAJD010000104.1"/>
</dbReference>
<evidence type="ECO:0000256" key="5">
    <source>
        <dbReference type="ARBA" id="ARBA00022840"/>
    </source>
</evidence>
<evidence type="ECO:0000256" key="8">
    <source>
        <dbReference type="ARBA" id="ARBA00023251"/>
    </source>
</evidence>
<proteinExistence type="inferred from homology"/>
<feature type="region of interest" description="Disordered" evidence="10">
    <location>
        <begin position="311"/>
        <end position="332"/>
    </location>
</feature>
<evidence type="ECO:0000256" key="10">
    <source>
        <dbReference type="SAM" id="MobiDB-lite"/>
    </source>
</evidence>
<evidence type="ECO:0000256" key="9">
    <source>
        <dbReference type="ARBA" id="ARBA00049985"/>
    </source>
</evidence>
<evidence type="ECO:0000313" key="13">
    <source>
        <dbReference type="Proteomes" id="UP000572635"/>
    </source>
</evidence>
<keyword evidence="5 12" id="KW-0067">ATP-binding</keyword>
<evidence type="ECO:0000256" key="7">
    <source>
        <dbReference type="ARBA" id="ARBA00023136"/>
    </source>
</evidence>
<keyword evidence="4" id="KW-0547">Nucleotide-binding</keyword>
<keyword evidence="6" id="KW-1278">Translocase</keyword>
<reference evidence="12 13" key="1">
    <citation type="submission" date="2020-08" db="EMBL/GenBank/DDBJ databases">
        <title>Sequencing the genomes of 1000 actinobacteria strains.</title>
        <authorList>
            <person name="Klenk H.-P."/>
        </authorList>
    </citation>
    <scope>NUCLEOTIDE SEQUENCE [LARGE SCALE GENOMIC DNA]</scope>
    <source>
        <strain evidence="12 13">DSM 44551</strain>
    </source>
</reference>
<comment type="similarity">
    <text evidence="9">Belongs to the ABC transporter superfamily. Drug exporter-1 (DrugE1) (TC 3.A.1.105) family.</text>
</comment>
<dbReference type="SMART" id="SM00382">
    <property type="entry name" value="AAA"/>
    <property type="match status" value="1"/>
</dbReference>
<sequence length="332" mass="34801">MAAAEFAVRAVGVRKRYGAHLALDGFDLEVRPGTVHALLGPNGAGKTTAVRVLSTLARFDSGHALVNGFDVVAEAPRVRRTIGLTGQYAAVDEVLTGRENLVMFGRLFGLAPRAARERADELLAAFRLEDAADRRASGYSGGMRRRLDLAAGLIQHPPVLFLDEPTTGLDPRSRGEVWDAVRGLVEGGTTVLLTTQYLDEADRLADRVTVIDGGRVIVEDGVDGLKSRFGGDRVEVAMADDAGAAAAERLLAPLGGARAGTAEGVRIGVPAADRMRTLTRVVRTLDDAGIVPADVSVRRPTLDEVFLSLTGSGRPAGAPPGGTGATEQALPV</sequence>
<comment type="subcellular location">
    <subcellularLocation>
        <location evidence="1">Cell membrane</location>
        <topology evidence="1">Peripheral membrane protein</topology>
        <orientation evidence="1">Cytoplasmic side</orientation>
    </subcellularLocation>
</comment>
<dbReference type="GO" id="GO:0043215">
    <property type="term" value="P:daunorubicin transport"/>
    <property type="evidence" value="ECO:0007669"/>
    <property type="project" value="InterPro"/>
</dbReference>
<dbReference type="InterPro" id="IPR050763">
    <property type="entry name" value="ABC_transporter_ATP-binding"/>
</dbReference>
<dbReference type="PROSITE" id="PS50893">
    <property type="entry name" value="ABC_TRANSPORTER_2"/>
    <property type="match status" value="1"/>
</dbReference>
<dbReference type="Gene3D" id="3.40.50.300">
    <property type="entry name" value="P-loop containing nucleotide triphosphate hydrolases"/>
    <property type="match status" value="1"/>
</dbReference>
<dbReference type="InterPro" id="IPR003593">
    <property type="entry name" value="AAA+_ATPase"/>
</dbReference>
<accession>A0A7W8QLG8</accession>
<dbReference type="Proteomes" id="UP000572635">
    <property type="component" value="Unassembled WGS sequence"/>
</dbReference>
<dbReference type="InterPro" id="IPR017871">
    <property type="entry name" value="ABC_transporter-like_CS"/>
</dbReference>
<dbReference type="GO" id="GO:0005524">
    <property type="term" value="F:ATP binding"/>
    <property type="evidence" value="ECO:0007669"/>
    <property type="project" value="UniProtKB-KW"/>
</dbReference>
<dbReference type="GO" id="GO:1900753">
    <property type="term" value="P:doxorubicin transport"/>
    <property type="evidence" value="ECO:0007669"/>
    <property type="project" value="InterPro"/>
</dbReference>
<dbReference type="PANTHER" id="PTHR42711:SF19">
    <property type="entry name" value="DOXORUBICIN RESISTANCE ATP-BINDING PROTEIN DRRA"/>
    <property type="match status" value="1"/>
</dbReference>
<evidence type="ECO:0000256" key="3">
    <source>
        <dbReference type="ARBA" id="ARBA00022475"/>
    </source>
</evidence>
<dbReference type="AlphaFoldDB" id="A0A7W8QLG8"/>
<dbReference type="InterPro" id="IPR005894">
    <property type="entry name" value="DrrA"/>
</dbReference>
<keyword evidence="3" id="KW-1003">Cell membrane</keyword>
<name>A0A7W8QLG8_9ACTN</name>
<dbReference type="InterPro" id="IPR027417">
    <property type="entry name" value="P-loop_NTPase"/>
</dbReference>
<dbReference type="NCBIfam" id="TIGR01188">
    <property type="entry name" value="drrA"/>
    <property type="match status" value="1"/>
</dbReference>
<dbReference type="EMBL" id="JACHDB010000001">
    <property type="protein sequence ID" value="MBB5431646.1"/>
    <property type="molecule type" value="Genomic_DNA"/>
</dbReference>
<protein>
    <submittedName>
        <fullName evidence="12">ABC-2 type transport system ATP-binding protein</fullName>
    </submittedName>
</protein>
<dbReference type="GO" id="GO:0046677">
    <property type="term" value="P:response to antibiotic"/>
    <property type="evidence" value="ECO:0007669"/>
    <property type="project" value="UniProtKB-KW"/>
</dbReference>
<dbReference type="SUPFAM" id="SSF52540">
    <property type="entry name" value="P-loop containing nucleoside triphosphate hydrolases"/>
    <property type="match status" value="1"/>
</dbReference>
<dbReference type="PANTHER" id="PTHR42711">
    <property type="entry name" value="ABC TRANSPORTER ATP-BINDING PROTEIN"/>
    <property type="match status" value="1"/>
</dbReference>
<dbReference type="Pfam" id="PF00005">
    <property type="entry name" value="ABC_tran"/>
    <property type="match status" value="1"/>
</dbReference>
<dbReference type="InterPro" id="IPR003439">
    <property type="entry name" value="ABC_transporter-like_ATP-bd"/>
</dbReference>
<evidence type="ECO:0000256" key="1">
    <source>
        <dbReference type="ARBA" id="ARBA00004413"/>
    </source>
</evidence>
<dbReference type="GO" id="GO:0005886">
    <property type="term" value="C:plasma membrane"/>
    <property type="evidence" value="ECO:0007669"/>
    <property type="project" value="UniProtKB-SubCell"/>
</dbReference>
<evidence type="ECO:0000259" key="11">
    <source>
        <dbReference type="PROSITE" id="PS50893"/>
    </source>
</evidence>
<keyword evidence="13" id="KW-1185">Reference proteome</keyword>
<dbReference type="GO" id="GO:0016887">
    <property type="term" value="F:ATP hydrolysis activity"/>
    <property type="evidence" value="ECO:0007669"/>
    <property type="project" value="InterPro"/>
</dbReference>
<evidence type="ECO:0000313" key="12">
    <source>
        <dbReference type="EMBL" id="MBB5431646.1"/>
    </source>
</evidence>